<dbReference type="PANTHER" id="PTHR45889:SF8">
    <property type="entry name" value="IG-LIKE DOMAIN-CONTAINING PROTEIN"/>
    <property type="match status" value="1"/>
</dbReference>
<dbReference type="Pfam" id="PF07679">
    <property type="entry name" value="I-set"/>
    <property type="match status" value="1"/>
</dbReference>
<dbReference type="AlphaFoldDB" id="A0A8J1TL50"/>
<dbReference type="InterPro" id="IPR003599">
    <property type="entry name" value="Ig_sub"/>
</dbReference>
<dbReference type="InterPro" id="IPR013783">
    <property type="entry name" value="Ig-like_fold"/>
</dbReference>
<dbReference type="InterPro" id="IPR036179">
    <property type="entry name" value="Ig-like_dom_sf"/>
</dbReference>
<dbReference type="PROSITE" id="PS50835">
    <property type="entry name" value="IG_LIKE"/>
    <property type="match status" value="3"/>
</dbReference>
<evidence type="ECO:0000313" key="1">
    <source>
        <dbReference type="EMBL" id="CAH1802068.1"/>
    </source>
</evidence>
<protein>
    <submittedName>
        <fullName evidence="1">Uncharacterized protein</fullName>
    </submittedName>
</protein>
<reference evidence="1" key="1">
    <citation type="submission" date="2022-03" db="EMBL/GenBank/DDBJ databases">
        <authorList>
            <person name="Martin C."/>
        </authorList>
    </citation>
    <scope>NUCLEOTIDE SEQUENCE</scope>
</reference>
<comment type="caution">
    <text evidence="1">The sequence shown here is derived from an EMBL/GenBank/DDBJ whole genome shotgun (WGS) entry which is preliminary data.</text>
</comment>
<sequence>MDTKHSIIWTALVAVFFAAAENRYIVVETPPKDRAVLAGQSAELTCHIHRAKSKPNHIVQWVANSNRTGWGKPLSYNDRITVRDIPNKFSISTAKPYNLLIQNVDLDDAGKYTCNNVRTGKPIGGFDPQLIVLEPGPCLLQEITTIKEHEIITYTMYVRYAGNKDYSQKPTIKWTLNGFQQSAKADETKEGIFKSTITMAASSLDDQKELSCSFGVLNIQERCSTRLNIKYPARKPTLYIDGEEIDTDHNLKGGDVAILRGISEGNPEPSYTWQFKGRSGESFSPEEKGDTKQIKDAGVYRCCAKNSLNGYRKCSEIRIDDPADDPGSGTGDDGLPSTGGEVTCPEMDPFLGFDNPRPPGTPGKELGCAFGTGTELFTGGITTGAKLGFHLGKSSANH</sequence>
<name>A0A8J1TL50_OWEFU</name>
<dbReference type="OrthoDB" id="9832369at2759"/>
<accession>A0A8J1TL50</accession>
<dbReference type="Gene3D" id="2.60.40.10">
    <property type="entry name" value="Immunoglobulins"/>
    <property type="match status" value="2"/>
</dbReference>
<dbReference type="SMART" id="SM00409">
    <property type="entry name" value="IG"/>
    <property type="match status" value="2"/>
</dbReference>
<evidence type="ECO:0000313" key="2">
    <source>
        <dbReference type="Proteomes" id="UP000749559"/>
    </source>
</evidence>
<dbReference type="InterPro" id="IPR013098">
    <property type="entry name" value="Ig_I-set"/>
</dbReference>
<proteinExistence type="predicted"/>
<dbReference type="EMBL" id="CAIIXF020000012">
    <property type="protein sequence ID" value="CAH1802068.1"/>
    <property type="molecule type" value="Genomic_DNA"/>
</dbReference>
<dbReference type="PANTHER" id="PTHR45889">
    <property type="entry name" value="IG-LIKE DOMAIN-CONTAINING PROTEIN"/>
    <property type="match status" value="1"/>
</dbReference>
<organism evidence="1 2">
    <name type="scientific">Owenia fusiformis</name>
    <name type="common">Polychaete worm</name>
    <dbReference type="NCBI Taxonomy" id="6347"/>
    <lineage>
        <taxon>Eukaryota</taxon>
        <taxon>Metazoa</taxon>
        <taxon>Spiralia</taxon>
        <taxon>Lophotrochozoa</taxon>
        <taxon>Annelida</taxon>
        <taxon>Polychaeta</taxon>
        <taxon>Sedentaria</taxon>
        <taxon>Canalipalpata</taxon>
        <taxon>Sabellida</taxon>
        <taxon>Oweniida</taxon>
        <taxon>Oweniidae</taxon>
        <taxon>Owenia</taxon>
    </lineage>
</organism>
<gene>
    <name evidence="1" type="ORF">OFUS_LOCUS25786</name>
</gene>
<dbReference type="InterPro" id="IPR007110">
    <property type="entry name" value="Ig-like_dom"/>
</dbReference>
<dbReference type="Proteomes" id="UP000749559">
    <property type="component" value="Unassembled WGS sequence"/>
</dbReference>
<dbReference type="CDD" id="cd00096">
    <property type="entry name" value="Ig"/>
    <property type="match status" value="1"/>
</dbReference>
<keyword evidence="2" id="KW-1185">Reference proteome</keyword>
<dbReference type="SUPFAM" id="SSF48726">
    <property type="entry name" value="Immunoglobulin"/>
    <property type="match status" value="2"/>
</dbReference>